<dbReference type="Pfam" id="PF13700">
    <property type="entry name" value="DUF4158"/>
    <property type="match status" value="1"/>
</dbReference>
<evidence type="ECO:0000259" key="2">
    <source>
        <dbReference type="Pfam" id="PF13700"/>
    </source>
</evidence>
<organism evidence="3">
    <name type="scientific">Boseongicola sp. SB0664_bin_43</name>
    <dbReference type="NCBI Taxonomy" id="2604844"/>
    <lineage>
        <taxon>Bacteria</taxon>
        <taxon>Pseudomonadati</taxon>
        <taxon>Pseudomonadota</taxon>
        <taxon>Alphaproteobacteria</taxon>
        <taxon>Rhodobacterales</taxon>
        <taxon>Paracoccaceae</taxon>
        <taxon>Boseongicola</taxon>
    </lineage>
</organism>
<accession>A0A6B0XVW0</accession>
<feature type="domain" description="DUF4158" evidence="2">
    <location>
        <begin position="6"/>
        <end position="94"/>
    </location>
</feature>
<reference evidence="3" key="1">
    <citation type="submission" date="2019-09" db="EMBL/GenBank/DDBJ databases">
        <title>Characterisation of the sponge microbiome using genome-centric metagenomics.</title>
        <authorList>
            <person name="Engelberts J.P."/>
            <person name="Robbins S.J."/>
            <person name="De Goeij J.M."/>
            <person name="Aranda M."/>
            <person name="Bell S.C."/>
            <person name="Webster N.S."/>
        </authorList>
    </citation>
    <scope>NUCLEOTIDE SEQUENCE</scope>
    <source>
        <strain evidence="3">SB0664_bin_43</strain>
    </source>
</reference>
<evidence type="ECO:0000256" key="1">
    <source>
        <dbReference type="SAM" id="MobiDB-lite"/>
    </source>
</evidence>
<gene>
    <name evidence="3" type="ORF">F4Y60_01020</name>
</gene>
<sequence>MPRMRILNAAEQAHYDSPPVFSSVERKRFFDFSRSVMDAAHGLRSPASQIGFLMAYGYFRATRRFFPAERFHERDIAFVARVAGDAPDAFSGLQAKDPPAPSGPHSRPAGLSVVRRAGRKQAGHGAGSELHSMRTRRFQSGLPVVCYSRHDRLSWIPERDGHEFLDRKYQMRPRQ</sequence>
<name>A0A6B0XVW0_9RHOB</name>
<evidence type="ECO:0000313" key="3">
    <source>
        <dbReference type="EMBL" id="MXY32678.1"/>
    </source>
</evidence>
<protein>
    <submittedName>
        <fullName evidence="3">DUF4158 domain-containing protein</fullName>
    </submittedName>
</protein>
<comment type="caution">
    <text evidence="3">The sequence shown here is derived from an EMBL/GenBank/DDBJ whole genome shotgun (WGS) entry which is preliminary data.</text>
</comment>
<dbReference type="EMBL" id="VXRY01000044">
    <property type="protein sequence ID" value="MXY32678.1"/>
    <property type="molecule type" value="Genomic_DNA"/>
</dbReference>
<dbReference type="InterPro" id="IPR025296">
    <property type="entry name" value="DUF4158"/>
</dbReference>
<feature type="region of interest" description="Disordered" evidence="1">
    <location>
        <begin position="90"/>
        <end position="110"/>
    </location>
</feature>
<dbReference type="AlphaFoldDB" id="A0A6B0XVW0"/>
<proteinExistence type="predicted"/>